<dbReference type="AlphaFoldDB" id="A0A5B7X1D6"/>
<protein>
    <recommendedName>
        <fullName evidence="3">PD-(D/E)XK nuclease family protein</fullName>
    </recommendedName>
</protein>
<dbReference type="Pfam" id="PF14281">
    <property type="entry name" value="PDDEXK_4"/>
    <property type="match status" value="1"/>
</dbReference>
<evidence type="ECO:0008006" key="3">
    <source>
        <dbReference type="Google" id="ProtNLM"/>
    </source>
</evidence>
<dbReference type="RefSeq" id="WP_139065646.1">
    <property type="nucleotide sequence ID" value="NZ_CP040812.1"/>
</dbReference>
<organism evidence="1 2">
    <name type="scientific">Antarcticibacterium flavum</name>
    <dbReference type="NCBI Taxonomy" id="2058175"/>
    <lineage>
        <taxon>Bacteria</taxon>
        <taxon>Pseudomonadati</taxon>
        <taxon>Bacteroidota</taxon>
        <taxon>Flavobacteriia</taxon>
        <taxon>Flavobacteriales</taxon>
        <taxon>Flavobacteriaceae</taxon>
        <taxon>Antarcticibacterium</taxon>
    </lineage>
</organism>
<sequence>MENTRNCLKLISEASRVLEHQKEISTLKGENFNIFSILKMESKENATHSAFLGELLDPEGSHNFGSTFLKIFFDVIDVKHIDLESTKVKLERYVGERNDNEKIGGRIDIYIWDKNNSSICIENKIYAPDQNVQIERYCNHNKDKNQVFYLTLEGEEPGKESRGDLKPGENFHLLSYADDIVDWLTACAKEACNLPIIRESIQQYIILIKKLTNQLTDNKMAAEIQKLIAENYTTTKTLAANLKTVELEYTKLFLNEIKGELEKELQDGWSVEVYDDLEEAWTGLYISHKDWPENVYVKLEGQSKVPWSDSIYGIIGNEKVCNRKQLNDELSNVEFLQEGFKSNKVWPFYKTVLHFSNDEARAVLFIENKRKELVLDLSEKFLELAKACEEPLKKVHLTNNVNGTQVSLN</sequence>
<dbReference type="KEGG" id="afla:FHG64_06420"/>
<keyword evidence="2" id="KW-1185">Reference proteome</keyword>
<name>A0A5B7X1D6_9FLAO</name>
<proteinExistence type="predicted"/>
<dbReference type="InterPro" id="IPR029470">
    <property type="entry name" value="PDDEXK_4"/>
</dbReference>
<accession>A0A5B7X1D6</accession>
<dbReference type="OrthoDB" id="6346224at2"/>
<evidence type="ECO:0000313" key="1">
    <source>
        <dbReference type="EMBL" id="QCY69070.1"/>
    </source>
</evidence>
<dbReference type="EMBL" id="CP040812">
    <property type="protein sequence ID" value="QCY69070.1"/>
    <property type="molecule type" value="Genomic_DNA"/>
</dbReference>
<reference evidence="1 2" key="1">
    <citation type="submission" date="2019-06" db="EMBL/GenBank/DDBJ databases">
        <title>Complete genome sequence of Antarcticibacterium flavum KCTC 52984T from an Antarctic marine sediment.</title>
        <authorList>
            <person name="Lee Y.M."/>
            <person name="Shin S.C."/>
        </authorList>
    </citation>
    <scope>NUCLEOTIDE SEQUENCE [LARGE SCALE GENOMIC DNA]</scope>
    <source>
        <strain evidence="1 2">KCTC 52984</strain>
    </source>
</reference>
<evidence type="ECO:0000313" key="2">
    <source>
        <dbReference type="Proteomes" id="UP000309016"/>
    </source>
</evidence>
<gene>
    <name evidence="1" type="ORF">FHG64_06420</name>
</gene>
<dbReference type="Proteomes" id="UP000309016">
    <property type="component" value="Chromosome"/>
</dbReference>